<feature type="transmembrane region" description="Helical" evidence="1">
    <location>
        <begin position="256"/>
        <end position="276"/>
    </location>
</feature>
<name>A0A6L5XXR5_9FIRM</name>
<evidence type="ECO:0000259" key="2">
    <source>
        <dbReference type="Pfam" id="PF12704"/>
    </source>
</evidence>
<dbReference type="AlphaFoldDB" id="A0A6L5XXR5"/>
<keyword evidence="1" id="KW-0812">Transmembrane</keyword>
<dbReference type="PANTHER" id="PTHR30572">
    <property type="entry name" value="MEMBRANE COMPONENT OF TRANSPORTER-RELATED"/>
    <property type="match status" value="1"/>
</dbReference>
<keyword evidence="1" id="KW-0472">Membrane</keyword>
<gene>
    <name evidence="3" type="ORF">FYJ58_05130</name>
</gene>
<feature type="domain" description="MacB-like periplasmic core" evidence="2">
    <location>
        <begin position="22"/>
        <end position="225"/>
    </location>
</feature>
<dbReference type="Pfam" id="PF12704">
    <property type="entry name" value="MacB_PCD"/>
    <property type="match status" value="1"/>
</dbReference>
<proteinExistence type="predicted"/>
<dbReference type="InterPro" id="IPR050250">
    <property type="entry name" value="Macrolide_Exporter_MacB"/>
</dbReference>
<feature type="transmembrane region" description="Helical" evidence="1">
    <location>
        <begin position="297"/>
        <end position="324"/>
    </location>
</feature>
<evidence type="ECO:0000313" key="3">
    <source>
        <dbReference type="EMBL" id="MSS63261.1"/>
    </source>
</evidence>
<dbReference type="EMBL" id="VUMT01000005">
    <property type="protein sequence ID" value="MSS63261.1"/>
    <property type="molecule type" value="Genomic_DNA"/>
</dbReference>
<dbReference type="InterPro" id="IPR025857">
    <property type="entry name" value="MacB_PCD"/>
</dbReference>
<keyword evidence="1" id="KW-1133">Transmembrane helix</keyword>
<dbReference type="RefSeq" id="WP_154518226.1">
    <property type="nucleotide sequence ID" value="NZ_VUMT01000005.1"/>
</dbReference>
<feature type="transmembrane region" description="Helical" evidence="1">
    <location>
        <begin position="21"/>
        <end position="43"/>
    </location>
</feature>
<keyword evidence="4" id="KW-1185">Reference proteome</keyword>
<dbReference type="PANTHER" id="PTHR30572:SF4">
    <property type="entry name" value="ABC TRANSPORTER PERMEASE YTRF"/>
    <property type="match status" value="1"/>
</dbReference>
<dbReference type="GO" id="GO:0005886">
    <property type="term" value="C:plasma membrane"/>
    <property type="evidence" value="ECO:0007669"/>
    <property type="project" value="TreeGrafter"/>
</dbReference>
<sequence length="377" mass="42268">MNGILLNIKNAFLRVFYQKTISIVVIVSIAIGMIFPLSAFAMANDIIENIKVTKFTDTDSTIILEYFSSFAKKEIMDQRMKFLTDIDQYGYFSYYKGVVSWKGQDMAGSVAGATLSYFELENYTLMEGKMFNREQEEKGMKVCLLRKDGVLWQKGVRVGDIVKINGTGFKVIGMIRDPKIYGELIAPYNSLNIFLENNPSPIQYKALLHTKRPVKIDELRAKIKANAKINLLSVMPAAKGQKIFFDSAGKVMIQNLLLGFFVLLFGIISFIFIIAGKVAEEEYSIGVKMAIGASKNTVFFELFIQSVLLIMTSIILDLLCFPIIQNKISQLGFMLDWKVVLIMIGIGFVLAFAVSGIIFQILIRKKAVCELLKGGSC</sequence>
<dbReference type="Proteomes" id="UP000482209">
    <property type="component" value="Unassembled WGS sequence"/>
</dbReference>
<accession>A0A6L5XXR5</accession>
<organism evidence="3 4">
    <name type="scientific">Velocimicrobium porci</name>
    <dbReference type="NCBI Taxonomy" id="2606634"/>
    <lineage>
        <taxon>Bacteria</taxon>
        <taxon>Bacillati</taxon>
        <taxon>Bacillota</taxon>
        <taxon>Clostridia</taxon>
        <taxon>Lachnospirales</taxon>
        <taxon>Lachnospiraceae</taxon>
        <taxon>Velocimicrobium</taxon>
    </lineage>
</organism>
<feature type="transmembrane region" description="Helical" evidence="1">
    <location>
        <begin position="339"/>
        <end position="363"/>
    </location>
</feature>
<dbReference type="GO" id="GO:0022857">
    <property type="term" value="F:transmembrane transporter activity"/>
    <property type="evidence" value="ECO:0007669"/>
    <property type="project" value="TreeGrafter"/>
</dbReference>
<evidence type="ECO:0000313" key="4">
    <source>
        <dbReference type="Proteomes" id="UP000482209"/>
    </source>
</evidence>
<reference evidence="3 4" key="1">
    <citation type="submission" date="2019-08" db="EMBL/GenBank/DDBJ databases">
        <title>In-depth cultivation of the pig gut microbiome towards novel bacterial diversity and tailored functional studies.</title>
        <authorList>
            <person name="Wylensek D."/>
            <person name="Hitch T.C.A."/>
            <person name="Clavel T."/>
        </authorList>
    </citation>
    <scope>NUCLEOTIDE SEQUENCE [LARGE SCALE GENOMIC DNA]</scope>
    <source>
        <strain evidence="3 4">WCA-693-APC-MOT-I</strain>
    </source>
</reference>
<comment type="caution">
    <text evidence="3">The sequence shown here is derived from an EMBL/GenBank/DDBJ whole genome shotgun (WGS) entry which is preliminary data.</text>
</comment>
<protein>
    <submittedName>
        <fullName evidence="3">ABC transporter permease</fullName>
    </submittedName>
</protein>
<evidence type="ECO:0000256" key="1">
    <source>
        <dbReference type="SAM" id="Phobius"/>
    </source>
</evidence>